<dbReference type="PANTHER" id="PTHR46720">
    <property type="entry name" value="HYDROXYLASE, PUTATIVE (AFU_ORTHOLOGUE AFUA_3G01460)-RELATED"/>
    <property type="match status" value="1"/>
</dbReference>
<evidence type="ECO:0000256" key="2">
    <source>
        <dbReference type="ARBA" id="ARBA00022827"/>
    </source>
</evidence>
<dbReference type="Gene3D" id="3.50.50.60">
    <property type="entry name" value="FAD/NAD(P)-binding domain"/>
    <property type="match status" value="2"/>
</dbReference>
<dbReference type="Proteomes" id="UP000566819">
    <property type="component" value="Unassembled WGS sequence"/>
</dbReference>
<dbReference type="EMBL" id="JAAMPI010000159">
    <property type="protein sequence ID" value="KAF4634790.1"/>
    <property type="molecule type" value="Genomic_DNA"/>
</dbReference>
<evidence type="ECO:0000256" key="3">
    <source>
        <dbReference type="ARBA" id="ARBA00023002"/>
    </source>
</evidence>
<keyword evidence="2" id="KW-0274">FAD</keyword>
<gene>
    <name evidence="5" type="ORF">G7Y89_g3316</name>
</gene>
<dbReference type="PANTHER" id="PTHR46720:SF3">
    <property type="entry name" value="FAD-BINDING DOMAIN-CONTAINING PROTEIN-RELATED"/>
    <property type="match status" value="1"/>
</dbReference>
<keyword evidence="3" id="KW-0560">Oxidoreductase</keyword>
<reference evidence="5 6" key="1">
    <citation type="submission" date="2020-03" db="EMBL/GenBank/DDBJ databases">
        <title>Draft Genome Sequence of Cudoniella acicularis.</title>
        <authorList>
            <person name="Buettner E."/>
            <person name="Kellner H."/>
        </authorList>
    </citation>
    <scope>NUCLEOTIDE SEQUENCE [LARGE SCALE GENOMIC DNA]</scope>
    <source>
        <strain evidence="5 6">DSM 108380</strain>
    </source>
</reference>
<accession>A0A8H4RRM2</accession>
<dbReference type="GO" id="GO:0016491">
    <property type="term" value="F:oxidoreductase activity"/>
    <property type="evidence" value="ECO:0007669"/>
    <property type="project" value="UniProtKB-KW"/>
</dbReference>
<evidence type="ECO:0000259" key="4">
    <source>
        <dbReference type="Pfam" id="PF01494"/>
    </source>
</evidence>
<protein>
    <recommendedName>
        <fullName evidence="4">FAD-binding domain-containing protein</fullName>
    </recommendedName>
</protein>
<dbReference type="SUPFAM" id="SSF51905">
    <property type="entry name" value="FAD/NAD(P)-binding domain"/>
    <property type="match status" value="1"/>
</dbReference>
<dbReference type="InterPro" id="IPR051104">
    <property type="entry name" value="FAD_monoxygenase"/>
</dbReference>
<dbReference type="InterPro" id="IPR002938">
    <property type="entry name" value="FAD-bd"/>
</dbReference>
<comment type="caution">
    <text evidence="5">The sequence shown here is derived from an EMBL/GenBank/DDBJ whole genome shotgun (WGS) entry which is preliminary data.</text>
</comment>
<keyword evidence="1" id="KW-0285">Flavoprotein</keyword>
<organism evidence="5 6">
    <name type="scientific">Cudoniella acicularis</name>
    <dbReference type="NCBI Taxonomy" id="354080"/>
    <lineage>
        <taxon>Eukaryota</taxon>
        <taxon>Fungi</taxon>
        <taxon>Dikarya</taxon>
        <taxon>Ascomycota</taxon>
        <taxon>Pezizomycotina</taxon>
        <taxon>Leotiomycetes</taxon>
        <taxon>Helotiales</taxon>
        <taxon>Tricladiaceae</taxon>
        <taxon>Cudoniella</taxon>
    </lineage>
</organism>
<dbReference type="GO" id="GO:0044550">
    <property type="term" value="P:secondary metabolite biosynthetic process"/>
    <property type="evidence" value="ECO:0007669"/>
    <property type="project" value="TreeGrafter"/>
</dbReference>
<dbReference type="GO" id="GO:0071949">
    <property type="term" value="F:FAD binding"/>
    <property type="evidence" value="ECO:0007669"/>
    <property type="project" value="InterPro"/>
</dbReference>
<sequence length="327" mass="35965">MVLPTSLKPCHIAIIGGGIGGCILGVALSKYPHITFTIYESRPTIGEIGAGLGFGANSHRAMSLISPAIWESYKTRASFNGWAEKENVWFDFTVGEKENCAEFNKKLVDVDQSKGKVVCKFADRTEAEADVVVGCNGIKSACRSLVFDNQKELVALVFTQKVAYRGLMPMEVAEEVLGKDKANNRQMYLGHGGHVLTFPVGKVPTFHKERLCLLGDAAHATSPHYGQESGMAIEDAYVLSNLFSACSSSSDILRVPNAYDFVRVPRALRVTELSREQGKILDMGGDTAGDDLEKIAEELNTTVRWMWNEDLEAYLALAMENFKERRS</sequence>
<evidence type="ECO:0000313" key="5">
    <source>
        <dbReference type="EMBL" id="KAF4634790.1"/>
    </source>
</evidence>
<dbReference type="OrthoDB" id="417877at2759"/>
<dbReference type="AlphaFoldDB" id="A0A8H4RRM2"/>
<name>A0A8H4RRM2_9HELO</name>
<feature type="domain" description="FAD-binding" evidence="4">
    <location>
        <begin position="205"/>
        <end position="247"/>
    </location>
</feature>
<dbReference type="Pfam" id="PF01494">
    <property type="entry name" value="FAD_binding_3"/>
    <property type="match status" value="1"/>
</dbReference>
<keyword evidence="6" id="KW-1185">Reference proteome</keyword>
<dbReference type="InterPro" id="IPR036188">
    <property type="entry name" value="FAD/NAD-bd_sf"/>
</dbReference>
<proteinExistence type="predicted"/>
<evidence type="ECO:0000256" key="1">
    <source>
        <dbReference type="ARBA" id="ARBA00022630"/>
    </source>
</evidence>
<evidence type="ECO:0000313" key="6">
    <source>
        <dbReference type="Proteomes" id="UP000566819"/>
    </source>
</evidence>